<feature type="region of interest" description="Disordered" evidence="1">
    <location>
        <begin position="63"/>
        <end position="99"/>
    </location>
</feature>
<keyword evidence="3" id="KW-1185">Reference proteome</keyword>
<organism evidence="2 3">
    <name type="scientific">Cymbomonas tetramitiformis</name>
    <dbReference type="NCBI Taxonomy" id="36881"/>
    <lineage>
        <taxon>Eukaryota</taxon>
        <taxon>Viridiplantae</taxon>
        <taxon>Chlorophyta</taxon>
        <taxon>Pyramimonadophyceae</taxon>
        <taxon>Pyramimonadales</taxon>
        <taxon>Pyramimonadaceae</taxon>
        <taxon>Cymbomonas</taxon>
    </lineage>
</organism>
<accession>A0AAE0FXZ8</accession>
<gene>
    <name evidence="2" type="ORF">CYMTET_23535</name>
</gene>
<feature type="compositionally biased region" description="Polar residues" evidence="1">
    <location>
        <begin position="69"/>
        <end position="80"/>
    </location>
</feature>
<proteinExistence type="predicted"/>
<evidence type="ECO:0000313" key="2">
    <source>
        <dbReference type="EMBL" id="KAK3267939.1"/>
    </source>
</evidence>
<name>A0AAE0FXZ8_9CHLO</name>
<sequence length="160" mass="17902">MPHTPRKLEPVQSPMISEDALHSLLEEKLLAFTAEYEKAKEDFEYKIWKGMDDLRKSLKDALRDPALSDSGSRPTTAQSSVEERAPSTDVNSTGIERSVRLESITPPLLCDETREEPTEVDVRAQRNRKTYAGGLQLLLPIRGAHLSFIPFSIAAVEIVL</sequence>
<reference evidence="2 3" key="1">
    <citation type="journal article" date="2015" name="Genome Biol. Evol.">
        <title>Comparative Genomics of a Bacterivorous Green Alga Reveals Evolutionary Causalities and Consequences of Phago-Mixotrophic Mode of Nutrition.</title>
        <authorList>
            <person name="Burns J.A."/>
            <person name="Paasch A."/>
            <person name="Narechania A."/>
            <person name="Kim E."/>
        </authorList>
    </citation>
    <scope>NUCLEOTIDE SEQUENCE [LARGE SCALE GENOMIC DNA]</scope>
    <source>
        <strain evidence="2 3">PLY_AMNH</strain>
    </source>
</reference>
<evidence type="ECO:0000256" key="1">
    <source>
        <dbReference type="SAM" id="MobiDB-lite"/>
    </source>
</evidence>
<dbReference type="Proteomes" id="UP001190700">
    <property type="component" value="Unassembled WGS sequence"/>
</dbReference>
<evidence type="ECO:0000313" key="3">
    <source>
        <dbReference type="Proteomes" id="UP001190700"/>
    </source>
</evidence>
<dbReference type="AlphaFoldDB" id="A0AAE0FXZ8"/>
<dbReference type="EMBL" id="LGRX02012106">
    <property type="protein sequence ID" value="KAK3267939.1"/>
    <property type="molecule type" value="Genomic_DNA"/>
</dbReference>
<protein>
    <submittedName>
        <fullName evidence="2">Uncharacterized protein</fullName>
    </submittedName>
</protein>
<comment type="caution">
    <text evidence="2">The sequence shown here is derived from an EMBL/GenBank/DDBJ whole genome shotgun (WGS) entry which is preliminary data.</text>
</comment>